<dbReference type="Pfam" id="PF10646">
    <property type="entry name" value="Germane"/>
    <property type="match status" value="1"/>
</dbReference>
<keyword evidence="1" id="KW-0472">Membrane</keyword>
<sequence>MQVKKKVIIGSVIVLAFLLITWAVIMRKPIKDIIIEEEITDLPQKPRVSLDTYMPIIKDTMWIYEDSTTPYVPISVWVDFIKDNIIQIRFKQGDKITAKVFIEEEEAIYEVATVEDATIKQDYTTLRQYNNIIMKLPIEVGSSWIMSDHSIRTITQTDEVYETELGEQTGIEMTTRHEDYTITETFVEKIGLYSIKYETPQKTRTIQFSEMISNKPQEEVVELYLMNKATGKMETVFEKVAVMTNEEPKHFLTDLLKKAPNEDYLIDISNGAIINKLFLDEEEACLYVEMSEDFIDPQYSKTEEEKIITSLVNTLGHYYNAEYVVMTVEGEAYPLKSPLNDINGRIKVKDSFY</sequence>
<dbReference type="RefSeq" id="WP_249331139.1">
    <property type="nucleotide sequence ID" value="NZ_JACRSY010000001.1"/>
</dbReference>
<keyword evidence="4" id="KW-1185">Reference proteome</keyword>
<evidence type="ECO:0000256" key="1">
    <source>
        <dbReference type="SAM" id="Phobius"/>
    </source>
</evidence>
<feature type="transmembrane region" description="Helical" evidence="1">
    <location>
        <begin position="7"/>
        <end position="25"/>
    </location>
</feature>
<proteinExistence type="predicted"/>
<feature type="domain" description="GerMN" evidence="2">
    <location>
        <begin position="223"/>
        <end position="332"/>
    </location>
</feature>
<keyword evidence="1" id="KW-1133">Transmembrane helix</keyword>
<protein>
    <submittedName>
        <fullName evidence="3">GerMN domain-containing protein</fullName>
    </submittedName>
</protein>
<organism evidence="3 4">
    <name type="scientific">Zhenhengia yiwuensis</name>
    <dbReference type="NCBI Taxonomy" id="2763666"/>
    <lineage>
        <taxon>Bacteria</taxon>
        <taxon>Bacillati</taxon>
        <taxon>Bacillota</taxon>
        <taxon>Clostridia</taxon>
        <taxon>Lachnospirales</taxon>
        <taxon>Lachnospiraceae</taxon>
        <taxon>Zhenhengia</taxon>
    </lineage>
</organism>
<gene>
    <name evidence="3" type="ORF">H8718_00620</name>
</gene>
<reference evidence="3" key="1">
    <citation type="submission" date="2020-08" db="EMBL/GenBank/DDBJ databases">
        <title>Genome public.</title>
        <authorList>
            <person name="Liu C."/>
            <person name="Sun Q."/>
        </authorList>
    </citation>
    <scope>NUCLEOTIDE SEQUENCE</scope>
    <source>
        <strain evidence="3">NSJ-12</strain>
    </source>
</reference>
<comment type="caution">
    <text evidence="3">The sequence shown here is derived from an EMBL/GenBank/DDBJ whole genome shotgun (WGS) entry which is preliminary data.</text>
</comment>
<keyword evidence="1" id="KW-0812">Transmembrane</keyword>
<evidence type="ECO:0000313" key="4">
    <source>
        <dbReference type="Proteomes" id="UP000655830"/>
    </source>
</evidence>
<dbReference type="AlphaFoldDB" id="A0A926EEE9"/>
<dbReference type="EMBL" id="JACRSY010000001">
    <property type="protein sequence ID" value="MBC8578041.1"/>
    <property type="molecule type" value="Genomic_DNA"/>
</dbReference>
<name>A0A926EEE9_9FIRM</name>
<dbReference type="InterPro" id="IPR019606">
    <property type="entry name" value="GerMN"/>
</dbReference>
<dbReference type="Proteomes" id="UP000655830">
    <property type="component" value="Unassembled WGS sequence"/>
</dbReference>
<evidence type="ECO:0000313" key="3">
    <source>
        <dbReference type="EMBL" id="MBC8578041.1"/>
    </source>
</evidence>
<evidence type="ECO:0000259" key="2">
    <source>
        <dbReference type="Pfam" id="PF10646"/>
    </source>
</evidence>
<accession>A0A926EEE9</accession>